<reference evidence="11" key="1">
    <citation type="submission" date="2015-01" db="EMBL/GenBank/DDBJ databases">
        <title>Flavisolibacter sp./LCS9/ whole genome sequencing.</title>
        <authorList>
            <person name="Kim M.K."/>
            <person name="Srinivasan S."/>
            <person name="Lee J.-J."/>
        </authorList>
    </citation>
    <scope>NUCLEOTIDE SEQUENCE [LARGE SCALE GENOMIC DNA]</scope>
    <source>
        <strain evidence="11">LCS9</strain>
    </source>
</reference>
<dbReference type="PATRIC" id="fig|1492898.3.peg.1002"/>
<dbReference type="SUPFAM" id="SSF141523">
    <property type="entry name" value="L,D-transpeptidase catalytic domain-like"/>
    <property type="match status" value="1"/>
</dbReference>
<feature type="signal peptide" evidence="8">
    <location>
        <begin position="1"/>
        <end position="18"/>
    </location>
</feature>
<feature type="active site" description="Proton donor/acceptor" evidence="7">
    <location>
        <position position="155"/>
    </location>
</feature>
<evidence type="ECO:0000256" key="6">
    <source>
        <dbReference type="ARBA" id="ARBA00023316"/>
    </source>
</evidence>
<evidence type="ECO:0000256" key="2">
    <source>
        <dbReference type="ARBA" id="ARBA00005992"/>
    </source>
</evidence>
<evidence type="ECO:0000256" key="8">
    <source>
        <dbReference type="SAM" id="SignalP"/>
    </source>
</evidence>
<dbReference type="Pfam" id="PF03734">
    <property type="entry name" value="YkuD"/>
    <property type="match status" value="1"/>
</dbReference>
<dbReference type="Pfam" id="PF03544">
    <property type="entry name" value="TonB_C"/>
    <property type="match status" value="1"/>
</dbReference>
<dbReference type="GO" id="GO:0008360">
    <property type="term" value="P:regulation of cell shape"/>
    <property type="evidence" value="ECO:0007669"/>
    <property type="project" value="UniProtKB-UniRule"/>
</dbReference>
<dbReference type="GO" id="GO:0016740">
    <property type="term" value="F:transferase activity"/>
    <property type="evidence" value="ECO:0007669"/>
    <property type="project" value="UniProtKB-KW"/>
</dbReference>
<sequence>MKYLLTVLLTLTLFGAEAQLDYSFINFQRTLPRPGDALRRKEDTLHKQFISKGLEWPVKYMYIRSFKYDGQLEVWVKNDQKEPFKLFKTYKICALAGSLGPKRIEGDYQVPEGFYYINELNPRSNYHLSLGLNYPNASDRILSDSARPGGDIYIHGSCVTVGCIPVKDDQIEELYILAAHAKNSGQDFIPVHIFPIRYSNKKSADYLAQLTKTDGQLRIFADRLESVYDHFELTHQLPVIMINPQGDYMFANLSKKVPPPPPVKKVPVPHRNRDIKEVADVVNVWPYFTGGGGDGFLKYLAQMGHALSKSLPAGTKKAYVQVEFIVDVDGTPTNFKVLKGVNEDFDDELITVLEQMPTWQPAILQEKPVAKKIKQGFVIEPASHTPGP</sequence>
<evidence type="ECO:0000313" key="11">
    <source>
        <dbReference type="Proteomes" id="UP000077177"/>
    </source>
</evidence>
<dbReference type="GO" id="GO:0004180">
    <property type="term" value="F:carboxypeptidase activity"/>
    <property type="evidence" value="ECO:0007669"/>
    <property type="project" value="UniProtKB-ARBA"/>
</dbReference>
<keyword evidence="5 7" id="KW-0573">Peptidoglycan synthesis</keyword>
<keyword evidence="4 7" id="KW-0133">Cell shape</keyword>
<organism evidence="10 11">
    <name type="scientific">Flavisolibacter tropicus</name>
    <dbReference type="NCBI Taxonomy" id="1492898"/>
    <lineage>
        <taxon>Bacteria</taxon>
        <taxon>Pseudomonadati</taxon>
        <taxon>Bacteroidota</taxon>
        <taxon>Chitinophagia</taxon>
        <taxon>Chitinophagales</taxon>
        <taxon>Chitinophagaceae</taxon>
        <taxon>Flavisolibacter</taxon>
    </lineage>
</organism>
<dbReference type="SUPFAM" id="SSF74653">
    <property type="entry name" value="TolA/TonB C-terminal domain"/>
    <property type="match status" value="1"/>
</dbReference>
<dbReference type="OrthoDB" id="9809748at2"/>
<dbReference type="GO" id="GO:0071555">
    <property type="term" value="P:cell wall organization"/>
    <property type="evidence" value="ECO:0007669"/>
    <property type="project" value="UniProtKB-UniRule"/>
</dbReference>
<dbReference type="AlphaFoldDB" id="A0A172TSX3"/>
<comment type="similarity">
    <text evidence="2">Belongs to the YkuD family.</text>
</comment>
<dbReference type="CDD" id="cd16913">
    <property type="entry name" value="YkuD_like"/>
    <property type="match status" value="1"/>
</dbReference>
<evidence type="ECO:0000259" key="9">
    <source>
        <dbReference type="PROSITE" id="PS52029"/>
    </source>
</evidence>
<dbReference type="Gene3D" id="3.30.1150.10">
    <property type="match status" value="1"/>
</dbReference>
<reference evidence="10 11" key="2">
    <citation type="journal article" date="2016" name="Int. J. Syst. Evol. Microbiol.">
        <title>Flavisolibacter tropicus sp. nov., isolated from tropical soil.</title>
        <authorList>
            <person name="Lee J.J."/>
            <person name="Kang M.S."/>
            <person name="Kim G.S."/>
            <person name="Lee C.S."/>
            <person name="Lim S."/>
            <person name="Lee J."/>
            <person name="Roh S.H."/>
            <person name="Kang H."/>
            <person name="Ha J.M."/>
            <person name="Bae S."/>
            <person name="Jung H.Y."/>
            <person name="Kim M.K."/>
        </authorList>
    </citation>
    <scope>NUCLEOTIDE SEQUENCE [LARGE SCALE GENOMIC DNA]</scope>
    <source>
        <strain evidence="10 11">LCS9</strain>
    </source>
</reference>
<dbReference type="KEGG" id="fla:SY85_04580"/>
<dbReference type="PANTHER" id="PTHR36699">
    <property type="entry name" value="LD-TRANSPEPTIDASE"/>
    <property type="match status" value="1"/>
</dbReference>
<accession>A0A172TSX3</accession>
<keyword evidence="8" id="KW-0732">Signal</keyword>
<dbReference type="PANTHER" id="PTHR36699:SF1">
    <property type="entry name" value="L,D-TRANSPEPTIDASE YAFK-RELATED"/>
    <property type="match status" value="1"/>
</dbReference>
<comment type="pathway">
    <text evidence="1 7">Cell wall biogenesis; peptidoglycan biosynthesis.</text>
</comment>
<evidence type="ECO:0000256" key="1">
    <source>
        <dbReference type="ARBA" id="ARBA00004752"/>
    </source>
</evidence>
<dbReference type="STRING" id="1492898.SY85_04580"/>
<dbReference type="RefSeq" id="WP_066402016.1">
    <property type="nucleotide sequence ID" value="NZ_CP011390.1"/>
</dbReference>
<protein>
    <recommendedName>
        <fullName evidence="9">L,D-TPase catalytic domain-containing protein</fullName>
    </recommendedName>
</protein>
<dbReference type="GO" id="GO:0009252">
    <property type="term" value="P:peptidoglycan biosynthetic process"/>
    <property type="evidence" value="ECO:0007669"/>
    <property type="project" value="UniProtKB-UniPathway"/>
</dbReference>
<proteinExistence type="inferred from homology"/>
<dbReference type="InterPro" id="IPR038063">
    <property type="entry name" value="Transpep_catalytic_dom"/>
</dbReference>
<dbReference type="GO" id="GO:0055085">
    <property type="term" value="P:transmembrane transport"/>
    <property type="evidence" value="ECO:0007669"/>
    <property type="project" value="InterPro"/>
</dbReference>
<dbReference type="InterPro" id="IPR005490">
    <property type="entry name" value="LD_TPept_cat_dom"/>
</dbReference>
<dbReference type="Proteomes" id="UP000077177">
    <property type="component" value="Chromosome"/>
</dbReference>
<evidence type="ECO:0000256" key="7">
    <source>
        <dbReference type="PROSITE-ProRule" id="PRU01373"/>
    </source>
</evidence>
<dbReference type="EMBL" id="CP011390">
    <property type="protein sequence ID" value="ANE49873.1"/>
    <property type="molecule type" value="Genomic_DNA"/>
</dbReference>
<name>A0A172TSX3_9BACT</name>
<evidence type="ECO:0000313" key="10">
    <source>
        <dbReference type="EMBL" id="ANE49873.1"/>
    </source>
</evidence>
<evidence type="ECO:0000256" key="3">
    <source>
        <dbReference type="ARBA" id="ARBA00022679"/>
    </source>
</evidence>
<keyword evidence="3" id="KW-0808">Transferase</keyword>
<evidence type="ECO:0000256" key="4">
    <source>
        <dbReference type="ARBA" id="ARBA00022960"/>
    </source>
</evidence>
<keyword evidence="6 7" id="KW-0961">Cell wall biogenesis/degradation</keyword>
<dbReference type="InterPro" id="IPR037682">
    <property type="entry name" value="TonB_C"/>
</dbReference>
<dbReference type="PROSITE" id="PS52029">
    <property type="entry name" value="LD_TPASE"/>
    <property type="match status" value="1"/>
</dbReference>
<evidence type="ECO:0000256" key="5">
    <source>
        <dbReference type="ARBA" id="ARBA00022984"/>
    </source>
</evidence>
<feature type="domain" description="L,D-TPase catalytic" evidence="9">
    <location>
        <begin position="61"/>
        <end position="194"/>
    </location>
</feature>
<keyword evidence="11" id="KW-1185">Reference proteome</keyword>
<dbReference type="UniPathway" id="UPA00219"/>
<feature type="active site" description="Nucleophile" evidence="7">
    <location>
        <position position="163"/>
    </location>
</feature>
<feature type="chain" id="PRO_5008001094" description="L,D-TPase catalytic domain-containing protein" evidence="8">
    <location>
        <begin position="19"/>
        <end position="388"/>
    </location>
</feature>
<gene>
    <name evidence="10" type="ORF">SY85_04580</name>
</gene>